<feature type="transmembrane region" description="Helical" evidence="1">
    <location>
        <begin position="43"/>
        <end position="65"/>
    </location>
</feature>
<reference evidence="4" key="2">
    <citation type="submission" date="2017-09" db="EMBL/GenBank/DDBJ databases">
        <authorList>
            <person name="Varghese N."/>
            <person name="Submissions S."/>
        </authorList>
    </citation>
    <scope>NUCLEOTIDE SEQUENCE [LARGE SCALE GENOMIC DNA]</scope>
    <source>
        <strain evidence="4">WG-1MB</strain>
    </source>
</reference>
<evidence type="ECO:0000313" key="5">
    <source>
        <dbReference type="Proteomes" id="UP000295404"/>
    </source>
</evidence>
<dbReference type="OrthoDB" id="292292at2157"/>
<dbReference type="Proteomes" id="UP000217726">
    <property type="component" value="Unassembled WGS sequence"/>
</dbReference>
<reference evidence="2" key="1">
    <citation type="submission" date="2017-09" db="EMBL/GenBank/DDBJ databases">
        <authorList>
            <person name="Ehlers B."/>
            <person name="Leendertz F.H."/>
        </authorList>
    </citation>
    <scope>NUCLEOTIDE SEQUENCE [LARGE SCALE GENOMIC DNA]</scope>
    <source>
        <strain evidence="2">WG-1MB</strain>
    </source>
</reference>
<feature type="transmembrane region" description="Helical" evidence="1">
    <location>
        <begin position="304"/>
        <end position="323"/>
    </location>
</feature>
<feature type="transmembrane region" description="Helical" evidence="1">
    <location>
        <begin position="107"/>
        <end position="129"/>
    </location>
</feature>
<dbReference type="Proteomes" id="UP000295404">
    <property type="component" value="Unassembled WGS sequence"/>
</dbReference>
<evidence type="ECO:0000313" key="4">
    <source>
        <dbReference type="Proteomes" id="UP000217726"/>
    </source>
</evidence>
<feature type="transmembrane region" description="Helical" evidence="1">
    <location>
        <begin position="565"/>
        <end position="585"/>
    </location>
</feature>
<dbReference type="InterPro" id="IPR018701">
    <property type="entry name" value="DUF2206_membrane"/>
</dbReference>
<proteinExistence type="predicted"/>
<evidence type="ECO:0000256" key="1">
    <source>
        <dbReference type="SAM" id="Phobius"/>
    </source>
</evidence>
<feature type="transmembrane region" description="Helical" evidence="1">
    <location>
        <begin position="330"/>
        <end position="348"/>
    </location>
</feature>
<feature type="transmembrane region" description="Helical" evidence="1">
    <location>
        <begin position="150"/>
        <end position="168"/>
    </location>
</feature>
<dbReference type="RefSeq" id="WP_096712819.1">
    <property type="nucleotide sequence ID" value="NZ_OBDR01000011.1"/>
</dbReference>
<feature type="transmembrane region" description="Helical" evidence="1">
    <location>
        <begin position="468"/>
        <end position="486"/>
    </location>
</feature>
<dbReference type="EMBL" id="SMMS01000001">
    <property type="protein sequence ID" value="TCL11597.1"/>
    <property type="molecule type" value="Genomic_DNA"/>
</dbReference>
<keyword evidence="4" id="KW-1185">Reference proteome</keyword>
<feature type="transmembrane region" description="Helical" evidence="1">
    <location>
        <begin position="498"/>
        <end position="518"/>
    </location>
</feature>
<dbReference type="Pfam" id="PF09971">
    <property type="entry name" value="DUF2206"/>
    <property type="match status" value="1"/>
</dbReference>
<evidence type="ECO:0000313" key="2">
    <source>
        <dbReference type="EMBL" id="SNY20650.1"/>
    </source>
</evidence>
<dbReference type="AlphaFoldDB" id="A0A285GAP4"/>
<feature type="transmembrane region" description="Helical" evidence="1">
    <location>
        <begin position="174"/>
        <end position="193"/>
    </location>
</feature>
<feature type="transmembrane region" description="Helical" evidence="1">
    <location>
        <begin position="275"/>
        <end position="292"/>
    </location>
</feature>
<feature type="transmembrane region" description="Helical" evidence="1">
    <location>
        <begin position="354"/>
        <end position="387"/>
    </location>
</feature>
<feature type="transmembrane region" description="Helical" evidence="1">
    <location>
        <begin position="399"/>
        <end position="417"/>
    </location>
</feature>
<keyword evidence="1" id="KW-1133">Transmembrane helix</keyword>
<organism evidence="2 4">
    <name type="scientific">Methanohalophilus euhalobius</name>
    <dbReference type="NCBI Taxonomy" id="51203"/>
    <lineage>
        <taxon>Archaea</taxon>
        <taxon>Methanobacteriati</taxon>
        <taxon>Methanobacteriota</taxon>
        <taxon>Stenosarchaea group</taxon>
        <taxon>Methanomicrobia</taxon>
        <taxon>Methanosarcinales</taxon>
        <taxon>Methanosarcinaceae</taxon>
        <taxon>Methanohalophilus</taxon>
    </lineage>
</organism>
<sequence>MKIKNFFQINNWGVQKFCGVILAIQLALLGSIALDEIGLKFPILRQIIGFIYLAFIPGIVGMRIFKLHKIDIVEMFSYTIGLSIAILLFTGLFMNTFYPLIGISEPISLMPLIITISGIVLILCATIYLRDKDHSESPLIESKDVPVVPVLFLTLVPFLSIFGTYLMNYYNNNIILILLIFLVSVIVVLIGFNQFIPNRLYPLTVFVISISLLYHTSLISMYISGWDIQLEYYLANNVIKSMSWDPTIYSTVNGMLSIVLLAPIYSNVCDISLKWVFKIVYPFLFSFVPLTLYRIFQKQTSNKIAFLSIFFFMSFFAFYLALIELARQQIAEIFFVLIVLLIIDKNMYQIKKSILFIIFSFSLIISHYGLSYIFMISLVIVWVLLYLVQYKNKNTIKNISLTFILLYVVFAISWYMYVTKSSAFNVVVLLGKQILSSFITDFLKPETSQGMNYVIMKTVSPLHEINKYLHLSAQLSIVVGIFASWFKLIKIKFKKEYIFFSLVNLMILFAAIAVPFFSSSLNTIRLYHIALIILSPYCIVGAIIIYNIPRNIFHQSWNIQYNRNVLPAISIFLAIFLLFNSGLVFEVAKDNPGSFSLNSSLDGPHFNEQEFSGAKWLYEVKNNNVIYADLYRTLLLDSFDWKSCENIQMDISEIPDESYIYFGSLNTVENKITILKKEGSSSMLEYISSEAVINNQNKIYANGNSEVHK</sequence>
<feature type="transmembrane region" description="Helical" evidence="1">
    <location>
        <begin position="524"/>
        <end position="545"/>
    </location>
</feature>
<feature type="transmembrane region" description="Helical" evidence="1">
    <location>
        <begin position="77"/>
        <end position="101"/>
    </location>
</feature>
<gene>
    <name evidence="3" type="ORF">C7960_0761</name>
    <name evidence="2" type="ORF">SAMN06295989_11142</name>
</gene>
<feature type="transmembrane region" description="Helical" evidence="1">
    <location>
        <begin position="248"/>
        <end position="268"/>
    </location>
</feature>
<protein>
    <submittedName>
        <fullName evidence="3">Putative membrane protein</fullName>
    </submittedName>
    <submittedName>
        <fullName evidence="2">Uncharacterized membrane protein</fullName>
    </submittedName>
</protein>
<accession>A0A285GAP4</accession>
<dbReference type="EMBL" id="OBDR01000011">
    <property type="protein sequence ID" value="SNY20650.1"/>
    <property type="molecule type" value="Genomic_DNA"/>
</dbReference>
<name>A0A285GAP4_9EURY</name>
<reference evidence="3 5" key="3">
    <citation type="submission" date="2019-03" db="EMBL/GenBank/DDBJ databases">
        <title>Subsurface microbial communities from deep shales in Ohio and West Virginia, USA.</title>
        <authorList>
            <person name="Wrighton K."/>
        </authorList>
    </citation>
    <scope>NUCLEOTIDE SEQUENCE [LARGE SCALE GENOMIC DNA]</scope>
    <source>
        <strain evidence="3 5">WG1_MB</strain>
    </source>
</reference>
<evidence type="ECO:0000313" key="3">
    <source>
        <dbReference type="EMBL" id="TCL11597.1"/>
    </source>
</evidence>
<keyword evidence="1" id="KW-0812">Transmembrane</keyword>
<feature type="transmembrane region" description="Helical" evidence="1">
    <location>
        <begin position="200"/>
        <end position="223"/>
    </location>
</feature>
<keyword evidence="1" id="KW-0472">Membrane</keyword>